<dbReference type="InterPro" id="IPR006976">
    <property type="entry name" value="VanZ-like"/>
</dbReference>
<keyword evidence="1" id="KW-0812">Transmembrane</keyword>
<gene>
    <name evidence="3" type="ORF">BBEV_0478</name>
</gene>
<evidence type="ECO:0000313" key="3">
    <source>
        <dbReference type="EMBL" id="AOM81871.1"/>
    </source>
</evidence>
<dbReference type="STRING" id="632773.BBEV_0478"/>
<dbReference type="Proteomes" id="UP000094463">
    <property type="component" value="Chromosome"/>
</dbReference>
<feature type="domain" description="VanZ-like" evidence="2">
    <location>
        <begin position="14"/>
        <end position="130"/>
    </location>
</feature>
<dbReference type="EMBL" id="CP012502">
    <property type="protein sequence ID" value="AOM81871.1"/>
    <property type="molecule type" value="Genomic_DNA"/>
</dbReference>
<organism evidence="3 4">
    <name type="scientific">Salisediminibacterium beveridgei</name>
    <dbReference type="NCBI Taxonomy" id="632773"/>
    <lineage>
        <taxon>Bacteria</taxon>
        <taxon>Bacillati</taxon>
        <taxon>Bacillota</taxon>
        <taxon>Bacilli</taxon>
        <taxon>Bacillales</taxon>
        <taxon>Bacillaceae</taxon>
        <taxon>Salisediminibacterium</taxon>
    </lineage>
</organism>
<keyword evidence="4" id="KW-1185">Reference proteome</keyword>
<evidence type="ECO:0000313" key="4">
    <source>
        <dbReference type="Proteomes" id="UP000094463"/>
    </source>
</evidence>
<accession>A0A1D7QSA9</accession>
<name>A0A1D7QSA9_9BACI</name>
<dbReference type="OrthoDB" id="2659829at2"/>
<feature type="transmembrane region" description="Helical" evidence="1">
    <location>
        <begin position="89"/>
        <end position="106"/>
    </location>
</feature>
<dbReference type="KEGG" id="bbev:BBEV_0478"/>
<protein>
    <recommendedName>
        <fullName evidence="2">VanZ-like domain-containing protein</fullName>
    </recommendedName>
</protein>
<evidence type="ECO:0000259" key="2">
    <source>
        <dbReference type="Pfam" id="PF04892"/>
    </source>
</evidence>
<dbReference type="AlphaFoldDB" id="A0A1D7QSA9"/>
<dbReference type="Pfam" id="PF04892">
    <property type="entry name" value="VanZ"/>
    <property type="match status" value="1"/>
</dbReference>
<keyword evidence="1" id="KW-0472">Membrane</keyword>
<feature type="transmembrane region" description="Helical" evidence="1">
    <location>
        <begin position="65"/>
        <end position="82"/>
    </location>
</feature>
<evidence type="ECO:0000256" key="1">
    <source>
        <dbReference type="SAM" id="Phobius"/>
    </source>
</evidence>
<proteinExistence type="predicted"/>
<sequence>MKWGRMLLFFLFLTFYLLLMWNANPYLLLREQELVFTWAESPSWQTFFEREDLRVIDVITDLNKVSHIIGTMTLAFLAFHWLGWRWKVILALTLFVIFVEMAQPFIGRTAWFVDVFLNILGVGLGTFLVWYYRYRQDVVT</sequence>
<reference evidence="3 4" key="1">
    <citation type="submission" date="2015-08" db="EMBL/GenBank/DDBJ databases">
        <title>The complete genome sequence of Bacillus beveridgei MLTeJB.</title>
        <authorList>
            <person name="Hanson T.E."/>
            <person name="Mesa C."/>
            <person name="Basesman S.M."/>
            <person name="Oremland R.S."/>
        </authorList>
    </citation>
    <scope>NUCLEOTIDE SEQUENCE [LARGE SCALE GENOMIC DNA]</scope>
    <source>
        <strain evidence="3 4">MLTeJB</strain>
    </source>
</reference>
<keyword evidence="1" id="KW-1133">Transmembrane helix</keyword>
<feature type="transmembrane region" description="Helical" evidence="1">
    <location>
        <begin position="112"/>
        <end position="132"/>
    </location>
</feature>